<reference evidence="2 3" key="1">
    <citation type="journal article" date="2016" name="Front. Microbiol.">
        <title>Comparative Genomic Analysis Reveals a Diverse Repertoire of Genes Involved in Prokaryote-Eukaryote Interactions within the Pseudovibrio Genus.</title>
        <authorList>
            <person name="Romano S."/>
            <person name="Fernandez-Guerra A."/>
            <person name="Reen F.J."/>
            <person name="Glockner F.O."/>
            <person name="Crowley S.P."/>
            <person name="O'Sullivan O."/>
            <person name="Cotter P.D."/>
            <person name="Adams C."/>
            <person name="Dobson A.D."/>
            <person name="O'Gara F."/>
        </authorList>
    </citation>
    <scope>NUCLEOTIDE SEQUENCE [LARGE SCALE GENOMIC DNA]</scope>
    <source>
        <strain evidence="2 3">Ad2</strain>
    </source>
</reference>
<dbReference type="PANTHER" id="PTHR13136">
    <property type="entry name" value="TESTIS DEVELOPMENT PROTEIN PRTD"/>
    <property type="match status" value="1"/>
</dbReference>
<dbReference type="SUPFAM" id="SSF53474">
    <property type="entry name" value="alpha/beta-Hydrolases"/>
    <property type="match status" value="1"/>
</dbReference>
<feature type="domain" description="KANL3/Tex30 alpha/beta hydrolase-like" evidence="1">
    <location>
        <begin position="16"/>
        <end position="211"/>
    </location>
</feature>
<dbReference type="GO" id="GO:0016787">
    <property type="term" value="F:hydrolase activity"/>
    <property type="evidence" value="ECO:0007669"/>
    <property type="project" value="UniProtKB-KW"/>
</dbReference>
<dbReference type="EMBL" id="LMCB01000017">
    <property type="protein sequence ID" value="KZL18892.1"/>
    <property type="molecule type" value="Genomic_DNA"/>
</dbReference>
<dbReference type="PATRIC" id="fig|989403.3.peg.2569"/>
<dbReference type="InterPro" id="IPR029058">
    <property type="entry name" value="AB_hydrolase_fold"/>
</dbReference>
<comment type="caution">
    <text evidence="2">The sequence shown here is derived from an EMBL/GenBank/DDBJ whole genome shotgun (WGS) entry which is preliminary data.</text>
</comment>
<dbReference type="RefSeq" id="WP_068006093.1">
    <property type="nucleotide sequence ID" value="NZ_FOFM01000001.1"/>
</dbReference>
<proteinExistence type="predicted"/>
<dbReference type="Gene3D" id="3.40.50.1820">
    <property type="entry name" value="alpha/beta hydrolase"/>
    <property type="match status" value="1"/>
</dbReference>
<dbReference type="AlphaFoldDB" id="A0A165YJ95"/>
<dbReference type="InterPro" id="IPR026555">
    <property type="entry name" value="NSL3/Tex30"/>
</dbReference>
<protein>
    <submittedName>
        <fullName evidence="2">Alpha/beta hydrolase family protein</fullName>
    </submittedName>
</protein>
<name>A0A165YJ95_9HYPH</name>
<dbReference type="OrthoDB" id="652634at2"/>
<dbReference type="STRING" id="989403.SAMN05421798_101633"/>
<dbReference type="Pfam" id="PF20408">
    <property type="entry name" value="Abhydrolase_11"/>
    <property type="match status" value="1"/>
</dbReference>
<keyword evidence="3" id="KW-1185">Reference proteome</keyword>
<dbReference type="Proteomes" id="UP000076577">
    <property type="component" value="Unassembled WGS sequence"/>
</dbReference>
<evidence type="ECO:0000313" key="3">
    <source>
        <dbReference type="Proteomes" id="UP000076577"/>
    </source>
</evidence>
<gene>
    <name evidence="2" type="ORF">PsAD2_02408</name>
</gene>
<dbReference type="PANTHER" id="PTHR13136:SF11">
    <property type="entry name" value="TESTIS-EXPRESSED PROTEIN 30"/>
    <property type="match status" value="1"/>
</dbReference>
<keyword evidence="2" id="KW-0378">Hydrolase</keyword>
<dbReference type="InterPro" id="IPR046879">
    <property type="entry name" value="KANL3/Tex30_Abhydrolase"/>
</dbReference>
<evidence type="ECO:0000259" key="1">
    <source>
        <dbReference type="Pfam" id="PF20408"/>
    </source>
</evidence>
<organism evidence="2 3">
    <name type="scientific">Pseudovibrio axinellae</name>
    <dbReference type="NCBI Taxonomy" id="989403"/>
    <lineage>
        <taxon>Bacteria</taxon>
        <taxon>Pseudomonadati</taxon>
        <taxon>Pseudomonadota</taxon>
        <taxon>Alphaproteobacteria</taxon>
        <taxon>Hyphomicrobiales</taxon>
        <taxon>Stappiaceae</taxon>
        <taxon>Pseudovibrio</taxon>
    </lineage>
</organism>
<evidence type="ECO:0000313" key="2">
    <source>
        <dbReference type="EMBL" id="KZL18892.1"/>
    </source>
</evidence>
<accession>A0A165YJ95</accession>
<sequence>MTEILWNRPEGDCVGTLVLAHGAGAPMDANFMNRFAEAAVQNGVAVARFEFGYMAKRRETGKKAPPPRADKLIGEFQSVVQDILEQTQGPVLIGGKSMGGRVAAMLSGSESLPARVAGVVCLGYPFHTSAKKELADWRLEPLQNSKRPILITQGDRDQMGNQAEVETVELPEYVRLYWLEDGNHDLAPRGASPATWKGNIEHSAKETAEFFKSLAS</sequence>